<evidence type="ECO:0000313" key="4">
    <source>
        <dbReference type="EMBL" id="GMI24254.1"/>
    </source>
</evidence>
<proteinExistence type="predicted"/>
<feature type="compositionally biased region" description="Polar residues" evidence="3">
    <location>
        <begin position="144"/>
        <end position="154"/>
    </location>
</feature>
<dbReference type="Proteomes" id="UP001165082">
    <property type="component" value="Unassembled WGS sequence"/>
</dbReference>
<evidence type="ECO:0000256" key="1">
    <source>
        <dbReference type="ARBA" id="ARBA00022723"/>
    </source>
</evidence>
<dbReference type="OrthoDB" id="10261390at2759"/>
<dbReference type="EMBL" id="BRXZ01008299">
    <property type="protein sequence ID" value="GMI24254.1"/>
    <property type="molecule type" value="Genomic_DNA"/>
</dbReference>
<name>A0A9W7L3F1_9STRA</name>
<accession>A0A9W7L3F1</accession>
<keyword evidence="1" id="KW-0479">Metal-binding</keyword>
<reference evidence="4" key="1">
    <citation type="submission" date="2022-07" db="EMBL/GenBank/DDBJ databases">
        <title>Genome analysis of Parmales, a sister group of diatoms, reveals the evolutionary specialization of diatoms from phago-mixotrophs to photoautotrophs.</title>
        <authorList>
            <person name="Ban H."/>
            <person name="Sato S."/>
            <person name="Yoshikawa S."/>
            <person name="Kazumasa Y."/>
            <person name="Nakamura Y."/>
            <person name="Ichinomiya M."/>
            <person name="Saitoh K."/>
            <person name="Sato N."/>
            <person name="Blanc-Mathieu R."/>
            <person name="Endo H."/>
            <person name="Kuwata A."/>
            <person name="Ogata H."/>
        </authorList>
    </citation>
    <scope>NUCLEOTIDE SEQUENCE</scope>
</reference>
<dbReference type="GO" id="GO:0046872">
    <property type="term" value="F:metal ion binding"/>
    <property type="evidence" value="ECO:0007669"/>
    <property type="project" value="UniProtKB-KW"/>
</dbReference>
<dbReference type="Pfam" id="PF03492">
    <property type="entry name" value="Methyltransf_7"/>
    <property type="match status" value="1"/>
</dbReference>
<dbReference type="InterPro" id="IPR042086">
    <property type="entry name" value="MeTrfase_capping"/>
</dbReference>
<evidence type="ECO:0000256" key="3">
    <source>
        <dbReference type="SAM" id="MobiDB-lite"/>
    </source>
</evidence>
<dbReference type="Gene3D" id="1.10.1200.270">
    <property type="entry name" value="Methyltransferase, alpha-helical capping domain"/>
    <property type="match status" value="1"/>
</dbReference>
<organism evidence="4 5">
    <name type="scientific">Triparma retinervis</name>
    <dbReference type="NCBI Taxonomy" id="2557542"/>
    <lineage>
        <taxon>Eukaryota</taxon>
        <taxon>Sar</taxon>
        <taxon>Stramenopiles</taxon>
        <taxon>Ochrophyta</taxon>
        <taxon>Bolidophyceae</taxon>
        <taxon>Parmales</taxon>
        <taxon>Triparmaceae</taxon>
        <taxon>Triparma</taxon>
    </lineage>
</organism>
<dbReference type="InterPro" id="IPR005299">
    <property type="entry name" value="MeTrfase_7"/>
</dbReference>
<evidence type="ECO:0000313" key="5">
    <source>
        <dbReference type="Proteomes" id="UP001165082"/>
    </source>
</evidence>
<comment type="caution">
    <text evidence="4">The sequence shown here is derived from an EMBL/GenBank/DDBJ whole genome shotgun (WGS) entry which is preliminary data.</text>
</comment>
<dbReference type="SUPFAM" id="SSF53335">
    <property type="entry name" value="S-adenosyl-L-methionine-dependent methyltransferases"/>
    <property type="match status" value="1"/>
</dbReference>
<feature type="non-terminal residue" evidence="4">
    <location>
        <position position="1"/>
    </location>
</feature>
<dbReference type="GO" id="GO:0008168">
    <property type="term" value="F:methyltransferase activity"/>
    <property type="evidence" value="ECO:0007669"/>
    <property type="project" value="InterPro"/>
</dbReference>
<keyword evidence="5" id="KW-1185">Reference proteome</keyword>
<evidence type="ECO:0000256" key="2">
    <source>
        <dbReference type="ARBA" id="ARBA00022842"/>
    </source>
</evidence>
<dbReference type="PANTHER" id="PTHR31009">
    <property type="entry name" value="S-ADENOSYL-L-METHIONINE:CARBOXYL METHYLTRANSFERASE FAMILY PROTEIN"/>
    <property type="match status" value="1"/>
</dbReference>
<dbReference type="AlphaFoldDB" id="A0A9W7L3F1"/>
<protein>
    <submittedName>
        <fullName evidence="4">Uncharacterized protein</fullName>
    </submittedName>
</protein>
<sequence>FVVADYGTADAGTSLGTMSSIVSAVRSRSPGREVSLQYEDQKDNEWKSVFNHALGHRNVTDAYGRELSSPYAGGSNGVFVTATGIGFHEQAYPTETVDFGMSYTAMHWLSRGPGGLGGRADEVSKGGGNAGGKRAGEKEPLWDQLQQPLSRPRR</sequence>
<dbReference type="InterPro" id="IPR029063">
    <property type="entry name" value="SAM-dependent_MTases_sf"/>
</dbReference>
<dbReference type="Gene3D" id="3.40.50.150">
    <property type="entry name" value="Vaccinia Virus protein VP39"/>
    <property type="match status" value="1"/>
</dbReference>
<keyword evidence="2" id="KW-0460">Magnesium</keyword>
<gene>
    <name evidence="4" type="ORF">TrRE_jg11722</name>
</gene>
<feature type="region of interest" description="Disordered" evidence="3">
    <location>
        <begin position="116"/>
        <end position="154"/>
    </location>
</feature>